<dbReference type="AlphaFoldDB" id="A0A4R0NL83"/>
<dbReference type="EMBL" id="SJSL01000002">
    <property type="protein sequence ID" value="TCD01521.1"/>
    <property type="molecule type" value="Genomic_DNA"/>
</dbReference>
<dbReference type="InterPro" id="IPR045380">
    <property type="entry name" value="LD_TPept_scaffold_dom"/>
</dbReference>
<dbReference type="InterPro" id="IPR038063">
    <property type="entry name" value="Transpep_catalytic_dom"/>
</dbReference>
<feature type="domain" description="L,D-TPase catalytic" evidence="8">
    <location>
        <begin position="312"/>
        <end position="472"/>
    </location>
</feature>
<dbReference type="GO" id="GO:0008360">
    <property type="term" value="P:regulation of cell shape"/>
    <property type="evidence" value="ECO:0007669"/>
    <property type="project" value="UniProtKB-UniRule"/>
</dbReference>
<name>A0A4R0NL83_9SPHI</name>
<dbReference type="GO" id="GO:0016740">
    <property type="term" value="F:transferase activity"/>
    <property type="evidence" value="ECO:0007669"/>
    <property type="project" value="UniProtKB-KW"/>
</dbReference>
<evidence type="ECO:0000256" key="6">
    <source>
        <dbReference type="ARBA" id="ARBA00023316"/>
    </source>
</evidence>
<dbReference type="UniPathway" id="UPA00219"/>
<reference evidence="9 10" key="1">
    <citation type="submission" date="2019-02" db="EMBL/GenBank/DDBJ databases">
        <title>Pedobacter sp. RP-1-14 sp. nov., isolated from Arctic soil.</title>
        <authorList>
            <person name="Dahal R.H."/>
        </authorList>
    </citation>
    <scope>NUCLEOTIDE SEQUENCE [LARGE SCALE GENOMIC DNA]</scope>
    <source>
        <strain evidence="9 10">RP-1-14</strain>
    </source>
</reference>
<evidence type="ECO:0000256" key="5">
    <source>
        <dbReference type="ARBA" id="ARBA00022984"/>
    </source>
</evidence>
<dbReference type="RefSeq" id="WP_131596321.1">
    <property type="nucleotide sequence ID" value="NZ_SJSL01000002.1"/>
</dbReference>
<feature type="active site" description="Proton donor/acceptor" evidence="7">
    <location>
        <position position="427"/>
    </location>
</feature>
<dbReference type="InterPro" id="IPR036366">
    <property type="entry name" value="PGBDSf"/>
</dbReference>
<keyword evidence="6 7" id="KW-0961">Cell wall biogenesis/degradation</keyword>
<organism evidence="9 10">
    <name type="scientific">Pedobacter psychroterrae</name>
    <dbReference type="NCBI Taxonomy" id="2530453"/>
    <lineage>
        <taxon>Bacteria</taxon>
        <taxon>Pseudomonadati</taxon>
        <taxon>Bacteroidota</taxon>
        <taxon>Sphingobacteriia</taxon>
        <taxon>Sphingobacteriales</taxon>
        <taxon>Sphingobacteriaceae</taxon>
        <taxon>Pedobacter</taxon>
    </lineage>
</organism>
<evidence type="ECO:0000256" key="1">
    <source>
        <dbReference type="ARBA" id="ARBA00004752"/>
    </source>
</evidence>
<sequence>MNTTWLKLLWLLLINFSFSLISCGQSENKHSLEGTTVRVNIGFDSTQINVFFEEYPKLKRYRDDLWSFYSSRDFSYAWFQDGRLVEQAGNLTNRILNLKDDGVYKQLSYAGKLDSLTHEEYLEPTTNIKLELLLTAEYFVFSSLVWEGMETIVSKSNNWFLPRKKIAYGLYLDSLLRSPVYELSAKEPVYRQYELLKSYLRKYRDLDALVNWEQIGGDSKDIAFTDAGLVTSQVKTRLLQLEDYRGKLQDTLFDAEFSLALVRFQQRHGLDPSGKINKETLGELNVPIRTRIQQILVNMERSRWLPVTSEGDYIAVNIPEFKMHVYHADSLLWSCNAVVGQTVHPTTLFYGEINQVVFSPYWNIPEGIVAKEILPGVKRDPKYLSRHNMEITGQRNGLPVVRQKPGPSNSLGLVKFLFPNSYSIYLHDTPSKSLFNETYRAFSHGCVRIEQPAKLAAFLLRDNPKWSKSLIRSAMHSGKERYVPITKKVPVFIAYLTAFIDRENRLNFRKDIYNLDSRLAAMIISGDASY</sequence>
<gene>
    <name evidence="9" type="ORF">EZ437_12355</name>
</gene>
<dbReference type="InterPro" id="IPR002477">
    <property type="entry name" value="Peptidoglycan-bd-like"/>
</dbReference>
<accession>A0A4R0NL83</accession>
<evidence type="ECO:0000256" key="7">
    <source>
        <dbReference type="PROSITE-ProRule" id="PRU01373"/>
    </source>
</evidence>
<evidence type="ECO:0000313" key="9">
    <source>
        <dbReference type="EMBL" id="TCD01521.1"/>
    </source>
</evidence>
<dbReference type="PANTHER" id="PTHR41533:SF2">
    <property type="entry name" value="BLR7131 PROTEIN"/>
    <property type="match status" value="1"/>
</dbReference>
<dbReference type="PANTHER" id="PTHR41533">
    <property type="entry name" value="L,D-TRANSPEPTIDASE HI_1667-RELATED"/>
    <property type="match status" value="1"/>
</dbReference>
<keyword evidence="3" id="KW-0808">Transferase</keyword>
<proteinExistence type="inferred from homology"/>
<dbReference type="GO" id="GO:0004180">
    <property type="term" value="F:carboxypeptidase activity"/>
    <property type="evidence" value="ECO:0007669"/>
    <property type="project" value="UniProtKB-ARBA"/>
</dbReference>
<evidence type="ECO:0000313" key="10">
    <source>
        <dbReference type="Proteomes" id="UP000293347"/>
    </source>
</evidence>
<dbReference type="Proteomes" id="UP000293347">
    <property type="component" value="Unassembled WGS sequence"/>
</dbReference>
<dbReference type="InterPro" id="IPR052905">
    <property type="entry name" value="LD-transpeptidase_YkuD-like"/>
</dbReference>
<dbReference type="PROSITE" id="PS52029">
    <property type="entry name" value="LD_TPASE"/>
    <property type="match status" value="1"/>
</dbReference>
<comment type="similarity">
    <text evidence="2">Belongs to the YkuD family.</text>
</comment>
<dbReference type="SUPFAM" id="SSF141523">
    <property type="entry name" value="L,D-transpeptidase catalytic domain-like"/>
    <property type="match status" value="1"/>
</dbReference>
<comment type="pathway">
    <text evidence="1 7">Cell wall biogenesis; peptidoglycan biosynthesis.</text>
</comment>
<protein>
    <submittedName>
        <fullName evidence="9">Murein L,D-transpeptidase</fullName>
    </submittedName>
</protein>
<dbReference type="Pfam" id="PF03734">
    <property type="entry name" value="YkuD"/>
    <property type="match status" value="1"/>
</dbReference>
<dbReference type="Pfam" id="PF20142">
    <property type="entry name" value="Scaffold"/>
    <property type="match status" value="1"/>
</dbReference>
<dbReference type="OrthoDB" id="9778545at2"/>
<dbReference type="CDD" id="cd16913">
    <property type="entry name" value="YkuD_like"/>
    <property type="match status" value="1"/>
</dbReference>
<evidence type="ECO:0000256" key="3">
    <source>
        <dbReference type="ARBA" id="ARBA00022679"/>
    </source>
</evidence>
<dbReference type="Pfam" id="PF01471">
    <property type="entry name" value="PG_binding_1"/>
    <property type="match status" value="1"/>
</dbReference>
<dbReference type="Gene3D" id="1.10.101.10">
    <property type="entry name" value="PGBD-like superfamily/PGBD"/>
    <property type="match status" value="1"/>
</dbReference>
<evidence type="ECO:0000259" key="8">
    <source>
        <dbReference type="PROSITE" id="PS52029"/>
    </source>
</evidence>
<dbReference type="SUPFAM" id="SSF47090">
    <property type="entry name" value="PGBD-like"/>
    <property type="match status" value="1"/>
</dbReference>
<evidence type="ECO:0000256" key="2">
    <source>
        <dbReference type="ARBA" id="ARBA00005992"/>
    </source>
</evidence>
<dbReference type="GO" id="GO:0009252">
    <property type="term" value="P:peptidoglycan biosynthetic process"/>
    <property type="evidence" value="ECO:0007669"/>
    <property type="project" value="UniProtKB-UniPathway"/>
</dbReference>
<dbReference type="InterPro" id="IPR005490">
    <property type="entry name" value="LD_TPept_cat_dom"/>
</dbReference>
<keyword evidence="5 7" id="KW-0573">Peptidoglycan synthesis</keyword>
<dbReference type="InterPro" id="IPR036365">
    <property type="entry name" value="PGBD-like_sf"/>
</dbReference>
<comment type="caution">
    <text evidence="9">The sequence shown here is derived from an EMBL/GenBank/DDBJ whole genome shotgun (WGS) entry which is preliminary data.</text>
</comment>
<feature type="active site" description="Nucleophile" evidence="7">
    <location>
        <position position="446"/>
    </location>
</feature>
<keyword evidence="10" id="KW-1185">Reference proteome</keyword>
<keyword evidence="4 7" id="KW-0133">Cell shape</keyword>
<evidence type="ECO:0000256" key="4">
    <source>
        <dbReference type="ARBA" id="ARBA00022960"/>
    </source>
</evidence>
<dbReference type="PROSITE" id="PS51257">
    <property type="entry name" value="PROKAR_LIPOPROTEIN"/>
    <property type="match status" value="1"/>
</dbReference>
<dbReference type="GO" id="GO:0071555">
    <property type="term" value="P:cell wall organization"/>
    <property type="evidence" value="ECO:0007669"/>
    <property type="project" value="UniProtKB-UniRule"/>
</dbReference>
<dbReference type="Gene3D" id="2.40.440.10">
    <property type="entry name" value="L,D-transpeptidase catalytic domain-like"/>
    <property type="match status" value="1"/>
</dbReference>